<dbReference type="GO" id="GO:0016567">
    <property type="term" value="P:protein ubiquitination"/>
    <property type="evidence" value="ECO:0007669"/>
    <property type="project" value="InterPro"/>
</dbReference>
<feature type="non-terminal residue" evidence="3">
    <location>
        <position position="852"/>
    </location>
</feature>
<dbReference type="InterPro" id="IPR013083">
    <property type="entry name" value="Znf_RING/FYVE/PHD"/>
</dbReference>
<organism evidence="3 4">
    <name type="scientific">Polarella glacialis</name>
    <name type="common">Dinoflagellate</name>
    <dbReference type="NCBI Taxonomy" id="89957"/>
    <lineage>
        <taxon>Eukaryota</taxon>
        <taxon>Sar</taxon>
        <taxon>Alveolata</taxon>
        <taxon>Dinophyceae</taxon>
        <taxon>Suessiales</taxon>
        <taxon>Suessiaceae</taxon>
        <taxon>Polarella</taxon>
    </lineage>
</organism>
<dbReference type="GO" id="GO:0004842">
    <property type="term" value="F:ubiquitin-protein transferase activity"/>
    <property type="evidence" value="ECO:0007669"/>
    <property type="project" value="InterPro"/>
</dbReference>
<dbReference type="InterPro" id="IPR003613">
    <property type="entry name" value="Ubox_domain"/>
</dbReference>
<feature type="non-terminal residue" evidence="3">
    <location>
        <position position="1"/>
    </location>
</feature>
<evidence type="ECO:0000259" key="2">
    <source>
        <dbReference type="SMART" id="SM00504"/>
    </source>
</evidence>
<evidence type="ECO:0000256" key="1">
    <source>
        <dbReference type="SAM" id="MobiDB-lite"/>
    </source>
</evidence>
<feature type="region of interest" description="Disordered" evidence="1">
    <location>
        <begin position="13"/>
        <end position="41"/>
    </location>
</feature>
<dbReference type="EMBL" id="CAJNNW010026620">
    <property type="protein sequence ID" value="CAE8686631.1"/>
    <property type="molecule type" value="Genomic_DNA"/>
</dbReference>
<dbReference type="Proteomes" id="UP000626109">
    <property type="component" value="Unassembled WGS sequence"/>
</dbReference>
<proteinExistence type="predicted"/>
<dbReference type="PANTHER" id="PTHR46573">
    <property type="entry name" value="WD REPEAT, SAM AND U-BOX DOMAIN-CONTAINING PROTEIN 1"/>
    <property type="match status" value="1"/>
</dbReference>
<dbReference type="Gene3D" id="3.30.40.10">
    <property type="entry name" value="Zinc/RING finger domain, C3HC4 (zinc finger)"/>
    <property type="match status" value="1"/>
</dbReference>
<dbReference type="AlphaFoldDB" id="A0A813JR58"/>
<gene>
    <name evidence="3" type="ORF">PGLA2088_LOCUS25071</name>
</gene>
<dbReference type="Pfam" id="PF04564">
    <property type="entry name" value="U-box"/>
    <property type="match status" value="1"/>
</dbReference>
<dbReference type="SUPFAM" id="SSF57850">
    <property type="entry name" value="RING/U-box"/>
    <property type="match status" value="1"/>
</dbReference>
<name>A0A813JR58_POLGL</name>
<protein>
    <recommendedName>
        <fullName evidence="2">U-box domain-containing protein</fullName>
    </recommendedName>
</protein>
<dbReference type="CDD" id="cd16655">
    <property type="entry name" value="RING-Ubox_WDSUB1-like"/>
    <property type="match status" value="1"/>
</dbReference>
<feature type="domain" description="U-box" evidence="2">
    <location>
        <begin position="103"/>
        <end position="164"/>
    </location>
</feature>
<reference evidence="3" key="1">
    <citation type="submission" date="2021-02" db="EMBL/GenBank/DDBJ databases">
        <authorList>
            <person name="Dougan E. K."/>
            <person name="Rhodes N."/>
            <person name="Thang M."/>
            <person name="Chan C."/>
        </authorList>
    </citation>
    <scope>NUCLEOTIDE SEQUENCE</scope>
</reference>
<feature type="region of interest" description="Disordered" evidence="1">
    <location>
        <begin position="308"/>
        <end position="327"/>
    </location>
</feature>
<feature type="compositionally biased region" description="Low complexity" evidence="1">
    <location>
        <begin position="19"/>
        <end position="32"/>
    </location>
</feature>
<comment type="caution">
    <text evidence="3">The sequence shown here is derived from an EMBL/GenBank/DDBJ whole genome shotgun (WGS) entry which is preliminary data.</text>
</comment>
<evidence type="ECO:0000313" key="3">
    <source>
        <dbReference type="EMBL" id="CAE8686631.1"/>
    </source>
</evidence>
<sequence length="852" mass="95241">ASLECEDQEFARRLAEAQGSASEPSPGSSAAGKRPRSPDASALGDLLERLSDRGMRTAELAAAAGLSEDQVMIALTKRRRSDDPDHLGACGKLVRRLLADPRELCCPILQCLIEDPVVAEDGFTYERDAIQDSLQRRHRSPMTGAAMGPSLFPNHAFRAQIGEYKEKTVAEILVVVRRMYRLAADNAAELLQKAEDLIRPRLPESSARASLKELLSYRALLPERLRKDSVCELADLAALDGDNDRLREVVAILKDPSYGFGKDALQTFSNAAVHQLFHIIADSAEQPPPEHRKVLKLISKEQGRRLVRERESCRHDPRATEDDPFREDSLDQGLWTVAATLRCWFGASDQYSGPGDSSQYQNFAAAVLAQTFGSKDLELPGDEGLPHGEIELQPPPSYSDLRRAAELLEGEDPCQRCTEIVRDYLGIEEQGPAWDFDSKLTLAAVLMKLATGLPTEEATPLLIRARMEDPLSSSIRQSLLAALGDAQNAGGRFLDQGLLLTLAFEDAGDVSVLLVSRLDLERLHSESSGHWVPPEALRSLSERLAEMGRPEEGARWAVCAAQAHETAGDQVAASNCYIQAYRMDRANTVASHGVLESCARSAQEFSRVRVQSHMLQTRINNMYDLWPSINQRLTLQEQHLKSMECKVHALELELNLTGQLLSRYRWQNEIQLQSLGRNAQLLERLFPWGQGPHHIMHADQPQDMAWHGEQIPPAPPPPPRGFLRGLWPRQPPQPHVPEHFDPGREVPWQHLQPHHLHHRQLFEARLQRPEEFGCGGGPAVMPGPPPGFWDPEEVLHGLFHNPPPFQGRVPELPERLHNPPPLHRLVPELLERFHNLPPFQFQGRVPEVPERP</sequence>
<accession>A0A813JR58</accession>
<dbReference type="PANTHER" id="PTHR46573:SF1">
    <property type="entry name" value="WD REPEAT, SAM AND U-BOX DOMAIN-CONTAINING PROTEIN 1"/>
    <property type="match status" value="1"/>
</dbReference>
<dbReference type="SMART" id="SM00504">
    <property type="entry name" value="Ubox"/>
    <property type="match status" value="1"/>
</dbReference>
<evidence type="ECO:0000313" key="4">
    <source>
        <dbReference type="Proteomes" id="UP000626109"/>
    </source>
</evidence>
<dbReference type="InterPro" id="IPR052085">
    <property type="entry name" value="WD-SAM-U-box"/>
</dbReference>